<accession>A0A8E2E533</accession>
<dbReference type="AlphaFoldDB" id="A0A8E2E533"/>
<gene>
    <name evidence="3" type="ORF">K432DRAFT_122394</name>
</gene>
<evidence type="ECO:0000256" key="2">
    <source>
        <dbReference type="SAM" id="SignalP"/>
    </source>
</evidence>
<name>A0A8E2E533_9PEZI</name>
<sequence>MAFVSLALHIQHLVRALVDLLYFRANQDPGFTGSGRAALWCFMGIGAVITRSTGCWTGLALCCLGIYLFIYGVWVVLDLHFANKVYGRDITFIARSSCLSI</sequence>
<dbReference type="Proteomes" id="UP000250266">
    <property type="component" value="Unassembled WGS sequence"/>
</dbReference>
<keyword evidence="4" id="KW-1185">Reference proteome</keyword>
<keyword evidence="1" id="KW-0812">Transmembrane</keyword>
<keyword evidence="1" id="KW-0472">Membrane</keyword>
<reference evidence="3 4" key="1">
    <citation type="journal article" date="2016" name="Nat. Commun.">
        <title>Ectomycorrhizal ecology is imprinted in the genome of the dominant symbiotic fungus Cenococcum geophilum.</title>
        <authorList>
            <consortium name="DOE Joint Genome Institute"/>
            <person name="Peter M."/>
            <person name="Kohler A."/>
            <person name="Ohm R.A."/>
            <person name="Kuo A."/>
            <person name="Krutzmann J."/>
            <person name="Morin E."/>
            <person name="Arend M."/>
            <person name="Barry K.W."/>
            <person name="Binder M."/>
            <person name="Choi C."/>
            <person name="Clum A."/>
            <person name="Copeland A."/>
            <person name="Grisel N."/>
            <person name="Haridas S."/>
            <person name="Kipfer T."/>
            <person name="LaButti K."/>
            <person name="Lindquist E."/>
            <person name="Lipzen A."/>
            <person name="Maire R."/>
            <person name="Meier B."/>
            <person name="Mihaltcheva S."/>
            <person name="Molinier V."/>
            <person name="Murat C."/>
            <person name="Poggeler S."/>
            <person name="Quandt C.A."/>
            <person name="Sperisen C."/>
            <person name="Tritt A."/>
            <person name="Tisserant E."/>
            <person name="Crous P.W."/>
            <person name="Henrissat B."/>
            <person name="Nehls U."/>
            <person name="Egli S."/>
            <person name="Spatafora J.W."/>
            <person name="Grigoriev I.V."/>
            <person name="Martin F.M."/>
        </authorList>
    </citation>
    <scope>NUCLEOTIDE SEQUENCE [LARGE SCALE GENOMIC DNA]</scope>
    <source>
        <strain evidence="3 4">CBS 459.81</strain>
    </source>
</reference>
<dbReference type="EMBL" id="KV745134">
    <property type="protein sequence ID" value="OCK77351.1"/>
    <property type="molecule type" value="Genomic_DNA"/>
</dbReference>
<organism evidence="3 4">
    <name type="scientific">Lepidopterella palustris CBS 459.81</name>
    <dbReference type="NCBI Taxonomy" id="1314670"/>
    <lineage>
        <taxon>Eukaryota</taxon>
        <taxon>Fungi</taxon>
        <taxon>Dikarya</taxon>
        <taxon>Ascomycota</taxon>
        <taxon>Pezizomycotina</taxon>
        <taxon>Dothideomycetes</taxon>
        <taxon>Pleosporomycetidae</taxon>
        <taxon>Mytilinidiales</taxon>
        <taxon>Argynnaceae</taxon>
        <taxon>Lepidopterella</taxon>
    </lineage>
</organism>
<evidence type="ECO:0000313" key="4">
    <source>
        <dbReference type="Proteomes" id="UP000250266"/>
    </source>
</evidence>
<proteinExistence type="predicted"/>
<feature type="chain" id="PRO_5034838865" evidence="2">
    <location>
        <begin position="17"/>
        <end position="101"/>
    </location>
</feature>
<evidence type="ECO:0000256" key="1">
    <source>
        <dbReference type="SAM" id="Phobius"/>
    </source>
</evidence>
<keyword evidence="1" id="KW-1133">Transmembrane helix</keyword>
<keyword evidence="2" id="KW-0732">Signal</keyword>
<evidence type="ECO:0000313" key="3">
    <source>
        <dbReference type="EMBL" id="OCK77351.1"/>
    </source>
</evidence>
<feature type="signal peptide" evidence="2">
    <location>
        <begin position="1"/>
        <end position="16"/>
    </location>
</feature>
<protein>
    <submittedName>
        <fullName evidence="3">Uncharacterized protein</fullName>
    </submittedName>
</protein>
<feature type="transmembrane region" description="Helical" evidence="1">
    <location>
        <begin position="56"/>
        <end position="77"/>
    </location>
</feature>